<comment type="caution">
    <text evidence="1">The sequence shown here is derived from an EMBL/GenBank/DDBJ whole genome shotgun (WGS) entry which is preliminary data.</text>
</comment>
<dbReference type="InterPro" id="IPR009003">
    <property type="entry name" value="Peptidase_S1_PA"/>
</dbReference>
<proteinExistence type="predicted"/>
<accession>A0A397TBF8</accession>
<keyword evidence="2" id="KW-1185">Reference proteome</keyword>
<organism evidence="1 2">
    <name type="scientific">Glomus cerebriforme</name>
    <dbReference type="NCBI Taxonomy" id="658196"/>
    <lineage>
        <taxon>Eukaryota</taxon>
        <taxon>Fungi</taxon>
        <taxon>Fungi incertae sedis</taxon>
        <taxon>Mucoromycota</taxon>
        <taxon>Glomeromycotina</taxon>
        <taxon>Glomeromycetes</taxon>
        <taxon>Glomerales</taxon>
        <taxon>Glomeraceae</taxon>
        <taxon>Glomus</taxon>
    </lineage>
</organism>
<dbReference type="SUPFAM" id="SSF50494">
    <property type="entry name" value="Trypsin-like serine proteases"/>
    <property type="match status" value="1"/>
</dbReference>
<dbReference type="AlphaFoldDB" id="A0A397TBF8"/>
<evidence type="ECO:0000313" key="2">
    <source>
        <dbReference type="Proteomes" id="UP000265703"/>
    </source>
</evidence>
<evidence type="ECO:0008006" key="3">
    <source>
        <dbReference type="Google" id="ProtNLM"/>
    </source>
</evidence>
<dbReference type="EMBL" id="QKYT01000059">
    <property type="protein sequence ID" value="RIA95568.1"/>
    <property type="molecule type" value="Genomic_DNA"/>
</dbReference>
<sequence length="246" mass="27548">MYSIVFRKKFDSLEFNLQEKVGMTTIRSRLNPMLEFCGTLVLNKVLHLSFSYSSHANIFFGDKGDLTHECAIVSLYNHPGFDTNFHLLDYAFCKISNRNVQAPPNIPFQTQTIITSIKDTVSNSTELFEVQKVGRTTGHTHGKVMDVLVRFFSDLSDHSPVTALAVYGQGFGKLEIIQSCVVKFIHIQLLHTGDGGDSGSPVFDIDGQLWGIYQGNMIGLPISMVIPIHIIINDAFVRFDVAFRLL</sequence>
<evidence type="ECO:0000313" key="1">
    <source>
        <dbReference type="EMBL" id="RIA95568.1"/>
    </source>
</evidence>
<dbReference type="OrthoDB" id="2370033at2759"/>
<gene>
    <name evidence="1" type="ORF">C1645_471501</name>
</gene>
<name>A0A397TBF8_9GLOM</name>
<protein>
    <recommendedName>
        <fullName evidence="3">Peptidase S1 domain-containing protein</fullName>
    </recommendedName>
</protein>
<reference evidence="1 2" key="1">
    <citation type="submission" date="2018-06" db="EMBL/GenBank/DDBJ databases">
        <title>Comparative genomics reveals the genomic features of Rhizophagus irregularis, R. cerebriforme, R. diaphanum and Gigaspora rosea, and their symbiotic lifestyle signature.</title>
        <authorList>
            <person name="Morin E."/>
            <person name="San Clemente H."/>
            <person name="Chen E.C.H."/>
            <person name="De La Providencia I."/>
            <person name="Hainaut M."/>
            <person name="Kuo A."/>
            <person name="Kohler A."/>
            <person name="Murat C."/>
            <person name="Tang N."/>
            <person name="Roy S."/>
            <person name="Loubradou J."/>
            <person name="Henrissat B."/>
            <person name="Grigoriev I.V."/>
            <person name="Corradi N."/>
            <person name="Roux C."/>
            <person name="Martin F.M."/>
        </authorList>
    </citation>
    <scope>NUCLEOTIDE SEQUENCE [LARGE SCALE GENOMIC DNA]</scope>
    <source>
        <strain evidence="1 2">DAOM 227022</strain>
    </source>
</reference>
<dbReference type="Proteomes" id="UP000265703">
    <property type="component" value="Unassembled WGS sequence"/>
</dbReference>